<dbReference type="GO" id="GO:0045259">
    <property type="term" value="C:proton-transporting ATP synthase complex"/>
    <property type="evidence" value="ECO:0007669"/>
    <property type="project" value="UniProtKB-KW"/>
</dbReference>
<dbReference type="GO" id="GO:0016787">
    <property type="term" value="F:hydrolase activity"/>
    <property type="evidence" value="ECO:0007669"/>
    <property type="project" value="UniProtKB-KW"/>
</dbReference>
<dbReference type="CDD" id="cd12152">
    <property type="entry name" value="F1-ATPase_delta"/>
    <property type="match status" value="1"/>
</dbReference>
<keyword evidence="9 12" id="KW-0472">Membrane</keyword>
<dbReference type="Proteomes" id="UP000007472">
    <property type="component" value="Chromosome"/>
</dbReference>
<evidence type="ECO:0000256" key="11">
    <source>
        <dbReference type="ARBA" id="ARBA00023310"/>
    </source>
</evidence>
<dbReference type="NCBIfam" id="TIGR01216">
    <property type="entry name" value="ATP_synt_epsi"/>
    <property type="match status" value="1"/>
</dbReference>
<evidence type="ECO:0000256" key="12">
    <source>
        <dbReference type="HAMAP-Rule" id="MF_00530"/>
    </source>
</evidence>
<comment type="subunit">
    <text evidence="4 12 13">F-type ATPases have 2 components, CF(1) - the catalytic core - and CF(0) - the membrane proton channel. CF(1) has five subunits: alpha(3), beta(3), gamma(1), delta(1), epsilon(1). CF(0) has three main subunits: a, b and c.</text>
</comment>
<dbReference type="InterPro" id="IPR020546">
    <property type="entry name" value="ATP_synth_F1_dsu/esu_N"/>
</dbReference>
<sequence length="142" mass="15586">MSTKTLKVDVVSAEESMFSGTASMVVLPGVTGEIGVLPGHTPLISRIKPGRVKITREDGSEETLFVAGGLLEVQPFAVTVLADTVVRMEDLDEQKALEARKRAEESRKNATSREEIAVIERELEMLSAQAHYARVYTEKVKK</sequence>
<evidence type="ECO:0000256" key="6">
    <source>
        <dbReference type="ARBA" id="ARBA00022475"/>
    </source>
</evidence>
<evidence type="ECO:0000256" key="8">
    <source>
        <dbReference type="ARBA" id="ARBA00023065"/>
    </source>
</evidence>
<keyword evidence="10 12" id="KW-0139">CF(1)</keyword>
<dbReference type="PANTHER" id="PTHR13822">
    <property type="entry name" value="ATP SYNTHASE DELTA/EPSILON CHAIN"/>
    <property type="match status" value="1"/>
</dbReference>
<comment type="subcellular location">
    <subcellularLocation>
        <location evidence="12">Cell inner membrane</location>
        <topology evidence="12">Peripheral membrane protein</topology>
    </subcellularLocation>
    <subcellularLocation>
        <location evidence="2">Cell membrane</location>
        <topology evidence="2">Peripheral membrane protein</topology>
    </subcellularLocation>
</comment>
<keyword evidence="8 12" id="KW-0406">Ion transport</keyword>
<evidence type="ECO:0000256" key="9">
    <source>
        <dbReference type="ARBA" id="ARBA00023136"/>
    </source>
</evidence>
<keyword evidence="12" id="KW-0997">Cell inner membrane</keyword>
<keyword evidence="11 12" id="KW-0066">ATP synthesis</keyword>
<dbReference type="Pfam" id="PF02823">
    <property type="entry name" value="ATP-synt_DE_N"/>
    <property type="match status" value="1"/>
</dbReference>
<evidence type="ECO:0000259" key="15">
    <source>
        <dbReference type="Pfam" id="PF02823"/>
    </source>
</evidence>
<keyword evidence="14" id="KW-0175">Coiled coil</keyword>
<comment type="similarity">
    <text evidence="3 12 13">Belongs to the ATPase epsilon chain family.</text>
</comment>
<gene>
    <name evidence="12" type="primary">atpC</name>
    <name evidence="16" type="ordered locus">TEQUI_0758</name>
</gene>
<dbReference type="SUPFAM" id="SSF51344">
    <property type="entry name" value="Epsilon subunit of F1F0-ATP synthase N-terminal domain"/>
    <property type="match status" value="1"/>
</dbReference>
<dbReference type="SUPFAM" id="SSF46604">
    <property type="entry name" value="Epsilon subunit of F1F0-ATP synthase C-terminal domain"/>
    <property type="match status" value="1"/>
</dbReference>
<evidence type="ECO:0000256" key="2">
    <source>
        <dbReference type="ARBA" id="ARBA00004202"/>
    </source>
</evidence>
<accession>A0A654KIH3</accession>
<dbReference type="Gene3D" id="2.60.15.10">
    <property type="entry name" value="F0F1 ATP synthase delta/epsilon subunit, N-terminal"/>
    <property type="match status" value="1"/>
</dbReference>
<dbReference type="InterPro" id="IPR001469">
    <property type="entry name" value="ATP_synth_F1_dsu/esu"/>
</dbReference>
<comment type="function">
    <text evidence="1 12">Produces ATP from ADP in the presence of a proton gradient across the membrane.</text>
</comment>
<dbReference type="KEGG" id="teq:TEQUI_0758"/>
<dbReference type="PANTHER" id="PTHR13822:SF10">
    <property type="entry name" value="ATP SYNTHASE EPSILON CHAIN, CHLOROPLASTIC"/>
    <property type="match status" value="1"/>
</dbReference>
<keyword evidence="16" id="KW-0378">Hydrolase</keyword>
<dbReference type="GO" id="GO:0005886">
    <property type="term" value="C:plasma membrane"/>
    <property type="evidence" value="ECO:0007669"/>
    <property type="project" value="UniProtKB-SubCell"/>
</dbReference>
<feature type="domain" description="ATP synthase F1 complex delta/epsilon subunit N-terminal" evidence="15">
    <location>
        <begin position="6"/>
        <end position="84"/>
    </location>
</feature>
<organism evidence="16 17">
    <name type="scientific">Taylorella equigenitalis (strain MCE9)</name>
    <dbReference type="NCBI Taxonomy" id="937774"/>
    <lineage>
        <taxon>Bacteria</taxon>
        <taxon>Pseudomonadati</taxon>
        <taxon>Pseudomonadota</taxon>
        <taxon>Betaproteobacteria</taxon>
        <taxon>Burkholderiales</taxon>
        <taxon>Alcaligenaceae</taxon>
        <taxon>Taylorella</taxon>
    </lineage>
</organism>
<protein>
    <recommendedName>
        <fullName evidence="12">ATP synthase epsilon chain</fullName>
    </recommendedName>
    <alternativeName>
        <fullName evidence="12">ATP synthase F1 sector epsilon subunit</fullName>
    </alternativeName>
    <alternativeName>
        <fullName evidence="12">F-ATPase epsilon subunit</fullName>
    </alternativeName>
</protein>
<keyword evidence="5 12" id="KW-0813">Transport</keyword>
<dbReference type="HAMAP" id="MF_00530">
    <property type="entry name" value="ATP_synth_epsil_bac"/>
    <property type="match status" value="1"/>
</dbReference>
<evidence type="ECO:0000256" key="1">
    <source>
        <dbReference type="ARBA" id="ARBA00003543"/>
    </source>
</evidence>
<feature type="coiled-coil region" evidence="14">
    <location>
        <begin position="93"/>
        <end position="129"/>
    </location>
</feature>
<keyword evidence="6 12" id="KW-1003">Cell membrane</keyword>
<evidence type="ECO:0000313" key="16">
    <source>
        <dbReference type="EMBL" id="ADU91696.1"/>
    </source>
</evidence>
<evidence type="ECO:0000256" key="3">
    <source>
        <dbReference type="ARBA" id="ARBA00005712"/>
    </source>
</evidence>
<dbReference type="InterPro" id="IPR036771">
    <property type="entry name" value="ATPsynth_dsu/esu_N"/>
</dbReference>
<dbReference type="InterPro" id="IPR036794">
    <property type="entry name" value="ATP_F1_dsu/esu_C_sf"/>
</dbReference>
<evidence type="ECO:0000256" key="13">
    <source>
        <dbReference type="RuleBase" id="RU003656"/>
    </source>
</evidence>
<evidence type="ECO:0000256" key="4">
    <source>
        <dbReference type="ARBA" id="ARBA00011648"/>
    </source>
</evidence>
<name>A0A654KIH3_TAYEM</name>
<dbReference type="FunFam" id="2.60.15.10:FF:000001">
    <property type="entry name" value="ATP synthase epsilon chain"/>
    <property type="match status" value="1"/>
</dbReference>
<evidence type="ECO:0000256" key="5">
    <source>
        <dbReference type="ARBA" id="ARBA00022448"/>
    </source>
</evidence>
<reference evidence="16 17" key="1">
    <citation type="journal article" date="2011" name="J. Bacteriol.">
        <title>Genome sequence of Taylorella equigenitalis MCE9, the causative agent of contagious equine metritis.</title>
        <authorList>
            <person name="Hebert L."/>
            <person name="Moumen B."/>
            <person name="Duquesne F."/>
            <person name="Breuil M.F."/>
            <person name="Laugier C."/>
            <person name="Batto J.M."/>
            <person name="Renault P."/>
            <person name="Petry S."/>
        </authorList>
    </citation>
    <scope>NUCLEOTIDE SEQUENCE [LARGE SCALE GENOMIC DNA]</scope>
    <source>
        <strain evidence="16 17">MCE9</strain>
    </source>
</reference>
<dbReference type="NCBIfam" id="NF001847">
    <property type="entry name" value="PRK00571.1-4"/>
    <property type="match status" value="1"/>
</dbReference>
<dbReference type="GO" id="GO:0046933">
    <property type="term" value="F:proton-transporting ATP synthase activity, rotational mechanism"/>
    <property type="evidence" value="ECO:0007669"/>
    <property type="project" value="UniProtKB-UniRule"/>
</dbReference>
<dbReference type="GO" id="GO:0005524">
    <property type="term" value="F:ATP binding"/>
    <property type="evidence" value="ECO:0007669"/>
    <property type="project" value="UniProtKB-UniRule"/>
</dbReference>
<proteinExistence type="inferred from homology"/>
<dbReference type="AlphaFoldDB" id="A0A654KIH3"/>
<dbReference type="EMBL" id="CP002456">
    <property type="protein sequence ID" value="ADU91696.1"/>
    <property type="molecule type" value="Genomic_DNA"/>
</dbReference>
<keyword evidence="7 12" id="KW-0375">Hydrogen ion transport</keyword>
<evidence type="ECO:0000313" key="17">
    <source>
        <dbReference type="Proteomes" id="UP000007472"/>
    </source>
</evidence>
<evidence type="ECO:0000256" key="7">
    <source>
        <dbReference type="ARBA" id="ARBA00022781"/>
    </source>
</evidence>
<evidence type="ECO:0000256" key="14">
    <source>
        <dbReference type="SAM" id="Coils"/>
    </source>
</evidence>
<evidence type="ECO:0000256" key="10">
    <source>
        <dbReference type="ARBA" id="ARBA00023196"/>
    </source>
</evidence>